<proteinExistence type="predicted"/>
<name>A0A850PPP3_9MYCO</name>
<accession>A0A850PPP3</accession>
<comment type="caution">
    <text evidence="1">The sequence shown here is derived from an EMBL/GenBank/DDBJ whole genome shotgun (WGS) entry which is preliminary data.</text>
</comment>
<dbReference type="AlphaFoldDB" id="A0A850PPP3"/>
<keyword evidence="2" id="KW-1185">Reference proteome</keyword>
<sequence length="57" mass="5963">MLSAATYLECISHSRAIVAGTKSAGMAIAQRYLADAAVEASIGIGHRLINFVARFPA</sequence>
<dbReference type="EMBL" id="JABFYL010000045">
    <property type="protein sequence ID" value="NVN52608.1"/>
    <property type="molecule type" value="Genomic_DNA"/>
</dbReference>
<dbReference type="Proteomes" id="UP000570517">
    <property type="component" value="Unassembled WGS sequence"/>
</dbReference>
<organism evidence="1 2">
    <name type="scientific">Mycolicibacterium hippocampi</name>
    <dbReference type="NCBI Taxonomy" id="659824"/>
    <lineage>
        <taxon>Bacteria</taxon>
        <taxon>Bacillati</taxon>
        <taxon>Actinomycetota</taxon>
        <taxon>Actinomycetes</taxon>
        <taxon>Mycobacteriales</taxon>
        <taxon>Mycobacteriaceae</taxon>
        <taxon>Mycolicibacterium</taxon>
    </lineage>
</organism>
<evidence type="ECO:0000313" key="2">
    <source>
        <dbReference type="Proteomes" id="UP000570517"/>
    </source>
</evidence>
<reference evidence="1 2" key="1">
    <citation type="submission" date="2020-05" db="EMBL/GenBank/DDBJ databases">
        <title>Draft genome sequence of Mycobacterium hippocampi DL, isolated from European seabass, Dicentrarchus labrax, reared in fish farms.</title>
        <authorList>
            <person name="Stathopoulou P."/>
            <person name="Asimakis E."/>
            <person name="Tzokas K."/>
            <person name="Batargias C."/>
            <person name="Tsiamis G."/>
        </authorList>
    </citation>
    <scope>NUCLEOTIDE SEQUENCE [LARGE SCALE GENOMIC DNA]</scope>
    <source>
        <strain evidence="1 2">DL</strain>
    </source>
</reference>
<gene>
    <name evidence="1" type="ORF">HLY00_4316</name>
</gene>
<protein>
    <submittedName>
        <fullName evidence="1">Uncharacterized protein</fullName>
    </submittedName>
</protein>
<evidence type="ECO:0000313" key="1">
    <source>
        <dbReference type="EMBL" id="NVN52608.1"/>
    </source>
</evidence>